<reference evidence="1" key="1">
    <citation type="submission" date="2014-11" db="EMBL/GenBank/DDBJ databases">
        <authorList>
            <person name="Amaro Gonzalez C."/>
        </authorList>
    </citation>
    <scope>NUCLEOTIDE SEQUENCE</scope>
</reference>
<reference evidence="1" key="2">
    <citation type="journal article" date="2015" name="Fish Shellfish Immunol.">
        <title>Early steps in the European eel (Anguilla anguilla)-Vibrio vulnificus interaction in the gills: Role of the RtxA13 toxin.</title>
        <authorList>
            <person name="Callol A."/>
            <person name="Pajuelo D."/>
            <person name="Ebbesson L."/>
            <person name="Teles M."/>
            <person name="MacKenzie S."/>
            <person name="Amaro C."/>
        </authorList>
    </citation>
    <scope>NUCLEOTIDE SEQUENCE</scope>
</reference>
<organism evidence="1">
    <name type="scientific">Anguilla anguilla</name>
    <name type="common">European freshwater eel</name>
    <name type="synonym">Muraena anguilla</name>
    <dbReference type="NCBI Taxonomy" id="7936"/>
    <lineage>
        <taxon>Eukaryota</taxon>
        <taxon>Metazoa</taxon>
        <taxon>Chordata</taxon>
        <taxon>Craniata</taxon>
        <taxon>Vertebrata</taxon>
        <taxon>Euteleostomi</taxon>
        <taxon>Actinopterygii</taxon>
        <taxon>Neopterygii</taxon>
        <taxon>Teleostei</taxon>
        <taxon>Anguilliformes</taxon>
        <taxon>Anguillidae</taxon>
        <taxon>Anguilla</taxon>
    </lineage>
</organism>
<name>A0A0E9VBZ7_ANGAN</name>
<dbReference type="AlphaFoldDB" id="A0A0E9VBZ7"/>
<dbReference type="EMBL" id="GBXM01033597">
    <property type="protein sequence ID" value="JAH74980.1"/>
    <property type="molecule type" value="Transcribed_RNA"/>
</dbReference>
<sequence length="27" mass="3241">MCTLNMWEKTHSVHFFRKTDIQLVTSS</sequence>
<evidence type="ECO:0000313" key="1">
    <source>
        <dbReference type="EMBL" id="JAH74980.1"/>
    </source>
</evidence>
<proteinExistence type="predicted"/>
<protein>
    <submittedName>
        <fullName evidence="1">Uncharacterized protein</fullName>
    </submittedName>
</protein>
<accession>A0A0E9VBZ7</accession>